<proteinExistence type="predicted"/>
<feature type="compositionally biased region" description="Basic and acidic residues" evidence="1">
    <location>
        <begin position="26"/>
        <end position="49"/>
    </location>
</feature>
<dbReference type="AlphaFoldDB" id="A0AAV7RYJ5"/>
<name>A0AAV7RYJ5_PLEWA</name>
<feature type="compositionally biased region" description="Basic and acidic residues" evidence="1">
    <location>
        <begin position="82"/>
        <end position="91"/>
    </location>
</feature>
<protein>
    <submittedName>
        <fullName evidence="2">Uncharacterized protein</fullName>
    </submittedName>
</protein>
<dbReference type="Proteomes" id="UP001066276">
    <property type="component" value="Chromosome 5"/>
</dbReference>
<reference evidence="2" key="1">
    <citation type="journal article" date="2022" name="bioRxiv">
        <title>Sequencing and chromosome-scale assembly of the giantPleurodeles waltlgenome.</title>
        <authorList>
            <person name="Brown T."/>
            <person name="Elewa A."/>
            <person name="Iarovenko S."/>
            <person name="Subramanian E."/>
            <person name="Araus A.J."/>
            <person name="Petzold A."/>
            <person name="Susuki M."/>
            <person name="Suzuki K.-i.T."/>
            <person name="Hayashi T."/>
            <person name="Toyoda A."/>
            <person name="Oliveira C."/>
            <person name="Osipova E."/>
            <person name="Leigh N.D."/>
            <person name="Simon A."/>
            <person name="Yun M.H."/>
        </authorList>
    </citation>
    <scope>NUCLEOTIDE SEQUENCE</scope>
    <source>
        <strain evidence="2">20211129_DDA</strain>
        <tissue evidence="2">Liver</tissue>
    </source>
</reference>
<feature type="region of interest" description="Disordered" evidence="1">
    <location>
        <begin position="26"/>
        <end position="101"/>
    </location>
</feature>
<evidence type="ECO:0000313" key="3">
    <source>
        <dbReference type="Proteomes" id="UP001066276"/>
    </source>
</evidence>
<keyword evidence="3" id="KW-1185">Reference proteome</keyword>
<evidence type="ECO:0000313" key="2">
    <source>
        <dbReference type="EMBL" id="KAJ1156746.1"/>
    </source>
</evidence>
<comment type="caution">
    <text evidence="2">The sequence shown here is derived from an EMBL/GenBank/DDBJ whole genome shotgun (WGS) entry which is preliminary data.</text>
</comment>
<dbReference type="EMBL" id="JANPWB010000009">
    <property type="protein sequence ID" value="KAJ1156746.1"/>
    <property type="molecule type" value="Genomic_DNA"/>
</dbReference>
<accession>A0AAV7RYJ5</accession>
<evidence type="ECO:0000256" key="1">
    <source>
        <dbReference type="SAM" id="MobiDB-lite"/>
    </source>
</evidence>
<feature type="compositionally biased region" description="Polar residues" evidence="1">
    <location>
        <begin position="61"/>
        <end position="72"/>
    </location>
</feature>
<feature type="compositionally biased region" description="Polar residues" evidence="1">
    <location>
        <begin position="92"/>
        <end position="101"/>
    </location>
</feature>
<sequence>MTDVLPLGRRRGNALVVEVWANKRVSHDDGGGRRQEATESEEDSVREATENITEIQELEQEATQQGQFQGSETVEEPLTQKIEGRMEKSGPEQRTQQTLGG</sequence>
<gene>
    <name evidence="2" type="ORF">NDU88_009463</name>
</gene>
<organism evidence="2 3">
    <name type="scientific">Pleurodeles waltl</name>
    <name type="common">Iberian ribbed newt</name>
    <dbReference type="NCBI Taxonomy" id="8319"/>
    <lineage>
        <taxon>Eukaryota</taxon>
        <taxon>Metazoa</taxon>
        <taxon>Chordata</taxon>
        <taxon>Craniata</taxon>
        <taxon>Vertebrata</taxon>
        <taxon>Euteleostomi</taxon>
        <taxon>Amphibia</taxon>
        <taxon>Batrachia</taxon>
        <taxon>Caudata</taxon>
        <taxon>Salamandroidea</taxon>
        <taxon>Salamandridae</taxon>
        <taxon>Pleurodelinae</taxon>
        <taxon>Pleurodeles</taxon>
    </lineage>
</organism>